<organism evidence="5 6">
    <name type="scientific">Aliivibrio wodanis</name>
    <dbReference type="NCBI Taxonomy" id="80852"/>
    <lineage>
        <taxon>Bacteria</taxon>
        <taxon>Pseudomonadati</taxon>
        <taxon>Pseudomonadota</taxon>
        <taxon>Gammaproteobacteria</taxon>
        <taxon>Vibrionales</taxon>
        <taxon>Vibrionaceae</taxon>
        <taxon>Aliivibrio</taxon>
    </lineage>
</organism>
<dbReference type="Gene3D" id="3.40.190.10">
    <property type="entry name" value="Periplasmic binding protein-like II"/>
    <property type="match status" value="2"/>
</dbReference>
<dbReference type="GeneID" id="28540583"/>
<protein>
    <submittedName>
        <fullName evidence="5">Putative exported protein</fullName>
    </submittedName>
</protein>
<dbReference type="OrthoDB" id="7354650at2"/>
<accession>A0A090ILB4</accession>
<dbReference type="Pfam" id="PF00497">
    <property type="entry name" value="SBP_bac_3"/>
    <property type="match status" value="1"/>
</dbReference>
<sequence>MKQIFLIFCLLFPRMSNAEIKLVTLDYPPYITQNNDQLDGVAVRLITHIFQQMSTPMTIEILPWGRAISSVENGSADAIFTAFKTPSREKFADYSKEILFNQTIRIIRSKSSTVNWEKSRIGEYRLCVVNNVSYGSWFDSMLDKKQFKAVYKVDFAEQCVLMISSKRADFWVNNELGARFISANMGVTNKLHLEEPPVESTPSYIAFSKKNQHIKLINNFDQILNSMKKSGTYQKIIDEYFNELEISK</sequence>
<dbReference type="PANTHER" id="PTHR35936">
    <property type="entry name" value="MEMBRANE-BOUND LYTIC MUREIN TRANSGLYCOSYLASE F"/>
    <property type="match status" value="1"/>
</dbReference>
<keyword evidence="2 3" id="KW-0732">Signal</keyword>
<feature type="domain" description="Solute-binding protein family 3/N-terminal" evidence="4">
    <location>
        <begin position="19"/>
        <end position="244"/>
    </location>
</feature>
<evidence type="ECO:0000313" key="6">
    <source>
        <dbReference type="Proteomes" id="UP000032427"/>
    </source>
</evidence>
<dbReference type="EMBL" id="LN554846">
    <property type="protein sequence ID" value="CED71107.1"/>
    <property type="molecule type" value="Genomic_DNA"/>
</dbReference>
<dbReference type="PANTHER" id="PTHR35936:SF25">
    <property type="entry name" value="ABC TRANSPORTER SUBSTRATE-BINDING PROTEIN"/>
    <property type="match status" value="1"/>
</dbReference>
<dbReference type="SMART" id="SM00062">
    <property type="entry name" value="PBPb"/>
    <property type="match status" value="1"/>
</dbReference>
<dbReference type="STRING" id="80852.AWOD_I_1017"/>
<feature type="signal peptide" evidence="3">
    <location>
        <begin position="1"/>
        <end position="18"/>
    </location>
</feature>
<gene>
    <name evidence="5" type="ORF">AWOD_I_1017</name>
</gene>
<proteinExistence type="inferred from homology"/>
<dbReference type="Proteomes" id="UP000032427">
    <property type="component" value="Chromosome 1"/>
</dbReference>
<dbReference type="HOGENOM" id="CLU_064076_8_2_6"/>
<evidence type="ECO:0000256" key="3">
    <source>
        <dbReference type="SAM" id="SignalP"/>
    </source>
</evidence>
<feature type="chain" id="PRO_5001857539" evidence="3">
    <location>
        <begin position="19"/>
        <end position="248"/>
    </location>
</feature>
<dbReference type="InterPro" id="IPR001638">
    <property type="entry name" value="Solute-binding_3/MltF_N"/>
</dbReference>
<evidence type="ECO:0000256" key="2">
    <source>
        <dbReference type="ARBA" id="ARBA00022729"/>
    </source>
</evidence>
<keyword evidence="6" id="KW-1185">Reference proteome</keyword>
<dbReference type="SUPFAM" id="SSF53850">
    <property type="entry name" value="Periplasmic binding protein-like II"/>
    <property type="match status" value="1"/>
</dbReference>
<evidence type="ECO:0000256" key="1">
    <source>
        <dbReference type="ARBA" id="ARBA00010333"/>
    </source>
</evidence>
<name>A0A090ILB4_9GAMM</name>
<dbReference type="PATRIC" id="fig|80852.17.peg.1037"/>
<comment type="similarity">
    <text evidence="1">Belongs to the bacterial solute-binding protein 3 family.</text>
</comment>
<evidence type="ECO:0000259" key="4">
    <source>
        <dbReference type="SMART" id="SM00062"/>
    </source>
</evidence>
<dbReference type="KEGG" id="awd:AWOD_I_1017"/>
<reference evidence="6" key="1">
    <citation type="submission" date="2014-09" db="EMBL/GenBank/DDBJ databases">
        <authorList>
            <person name="Hjerde E."/>
        </authorList>
    </citation>
    <scope>NUCLEOTIDE SEQUENCE [LARGE SCALE GENOMIC DNA]</scope>
    <source>
        <strain evidence="6">06/09/139</strain>
    </source>
</reference>
<evidence type="ECO:0000313" key="5">
    <source>
        <dbReference type="EMBL" id="CED71107.1"/>
    </source>
</evidence>
<dbReference type="AlphaFoldDB" id="A0A090ILB4"/>